<dbReference type="GO" id="GO:0000156">
    <property type="term" value="F:phosphorelay response regulator activity"/>
    <property type="evidence" value="ECO:0007669"/>
    <property type="project" value="TreeGrafter"/>
</dbReference>
<sequence length="234" mass="26654">MNEQIVWYRQESGNKQVELEEELQAMGHPITISEDPEDLRLLLTGNMPLMLIVELEEPEEWSGWKTIAALREQGETLPVMVISGQATGEGAVAAFKAGGNEYMSRPLHTGEFSSRVRNLLELAGRRRRSALLKIDTLIIDPGRRLVSREEKELKLTPKEFDLLYYLAAHLGEICSRDEILKQIWGYHFHADTNVVDVYIRHLRLKVDKGYRNKLIHTVRGAGYVMRAPENGATC</sequence>
<dbReference type="RefSeq" id="WP_189022106.1">
    <property type="nucleotide sequence ID" value="NZ_BMKR01000002.1"/>
</dbReference>
<proteinExistence type="predicted"/>
<keyword evidence="4 7" id="KW-0238">DNA-binding</keyword>
<organism evidence="10 11">
    <name type="scientific">Paenibacillus albidus</name>
    <dbReference type="NCBI Taxonomy" id="2041023"/>
    <lineage>
        <taxon>Bacteria</taxon>
        <taxon>Bacillati</taxon>
        <taxon>Bacillota</taxon>
        <taxon>Bacilli</taxon>
        <taxon>Bacillales</taxon>
        <taxon>Paenibacillaceae</taxon>
        <taxon>Paenibacillus</taxon>
    </lineage>
</organism>
<dbReference type="AlphaFoldDB" id="A0A917BZT6"/>
<keyword evidence="2" id="KW-0902">Two-component regulatory system</keyword>
<dbReference type="InterPro" id="IPR016032">
    <property type="entry name" value="Sig_transdc_resp-reg_C-effctor"/>
</dbReference>
<comment type="caution">
    <text evidence="6">Lacks conserved residue(s) required for the propagation of feature annotation.</text>
</comment>
<evidence type="ECO:0000259" key="8">
    <source>
        <dbReference type="PROSITE" id="PS50110"/>
    </source>
</evidence>
<dbReference type="GO" id="GO:0000976">
    <property type="term" value="F:transcription cis-regulatory region binding"/>
    <property type="evidence" value="ECO:0007669"/>
    <property type="project" value="TreeGrafter"/>
</dbReference>
<evidence type="ECO:0000256" key="4">
    <source>
        <dbReference type="ARBA" id="ARBA00023125"/>
    </source>
</evidence>
<name>A0A917BZT6_9BACL</name>
<dbReference type="Gene3D" id="1.10.10.10">
    <property type="entry name" value="Winged helix-like DNA-binding domain superfamily/Winged helix DNA-binding domain"/>
    <property type="match status" value="1"/>
</dbReference>
<dbReference type="InterPro" id="IPR001789">
    <property type="entry name" value="Sig_transdc_resp-reg_receiver"/>
</dbReference>
<feature type="DNA-binding region" description="OmpR/PhoB-type" evidence="7">
    <location>
        <begin position="129"/>
        <end position="227"/>
    </location>
</feature>
<dbReference type="PANTHER" id="PTHR48111:SF56">
    <property type="entry name" value="TETRATHIONATE RESPONSE REGULATORY PROTEIN TTRR"/>
    <property type="match status" value="1"/>
</dbReference>
<gene>
    <name evidence="10" type="ORF">GCM10010912_05970</name>
</gene>
<dbReference type="FunFam" id="1.10.10.10:FF:000005">
    <property type="entry name" value="Two-component system response regulator"/>
    <property type="match status" value="1"/>
</dbReference>
<dbReference type="InterPro" id="IPR036388">
    <property type="entry name" value="WH-like_DNA-bd_sf"/>
</dbReference>
<keyword evidence="1" id="KW-0597">Phosphoprotein</keyword>
<evidence type="ECO:0000256" key="3">
    <source>
        <dbReference type="ARBA" id="ARBA00023015"/>
    </source>
</evidence>
<evidence type="ECO:0000313" key="10">
    <source>
        <dbReference type="EMBL" id="GGF63689.1"/>
    </source>
</evidence>
<dbReference type="CDD" id="cd00156">
    <property type="entry name" value="REC"/>
    <property type="match status" value="1"/>
</dbReference>
<keyword evidence="11" id="KW-1185">Reference proteome</keyword>
<dbReference type="CDD" id="cd00383">
    <property type="entry name" value="trans_reg_C"/>
    <property type="match status" value="1"/>
</dbReference>
<evidence type="ECO:0000256" key="5">
    <source>
        <dbReference type="ARBA" id="ARBA00023163"/>
    </source>
</evidence>
<feature type="domain" description="OmpR/PhoB-type" evidence="9">
    <location>
        <begin position="129"/>
        <end position="227"/>
    </location>
</feature>
<dbReference type="Proteomes" id="UP000637643">
    <property type="component" value="Unassembled WGS sequence"/>
</dbReference>
<dbReference type="GO" id="GO:0032993">
    <property type="term" value="C:protein-DNA complex"/>
    <property type="evidence" value="ECO:0007669"/>
    <property type="project" value="TreeGrafter"/>
</dbReference>
<evidence type="ECO:0000256" key="7">
    <source>
        <dbReference type="PROSITE-ProRule" id="PRU01091"/>
    </source>
</evidence>
<evidence type="ECO:0000313" key="11">
    <source>
        <dbReference type="Proteomes" id="UP000637643"/>
    </source>
</evidence>
<dbReference type="GO" id="GO:0005829">
    <property type="term" value="C:cytosol"/>
    <property type="evidence" value="ECO:0007669"/>
    <property type="project" value="TreeGrafter"/>
</dbReference>
<evidence type="ECO:0000256" key="1">
    <source>
        <dbReference type="ARBA" id="ARBA00022553"/>
    </source>
</evidence>
<protein>
    <submittedName>
        <fullName evidence="10">DNA-binding response regulator</fullName>
    </submittedName>
</protein>
<dbReference type="PANTHER" id="PTHR48111">
    <property type="entry name" value="REGULATOR OF RPOS"/>
    <property type="match status" value="1"/>
</dbReference>
<keyword evidence="3" id="KW-0805">Transcription regulation</keyword>
<dbReference type="InterPro" id="IPR001867">
    <property type="entry name" value="OmpR/PhoB-type_DNA-bd"/>
</dbReference>
<dbReference type="SUPFAM" id="SSF52172">
    <property type="entry name" value="CheY-like"/>
    <property type="match status" value="1"/>
</dbReference>
<reference evidence="10" key="1">
    <citation type="journal article" date="2014" name="Int. J. Syst. Evol. Microbiol.">
        <title>Complete genome sequence of Corynebacterium casei LMG S-19264T (=DSM 44701T), isolated from a smear-ripened cheese.</title>
        <authorList>
            <consortium name="US DOE Joint Genome Institute (JGI-PGF)"/>
            <person name="Walter F."/>
            <person name="Albersmeier A."/>
            <person name="Kalinowski J."/>
            <person name="Ruckert C."/>
        </authorList>
    </citation>
    <scope>NUCLEOTIDE SEQUENCE</scope>
    <source>
        <strain evidence="10">CGMCC 1.16134</strain>
    </source>
</reference>
<keyword evidence="5" id="KW-0804">Transcription</keyword>
<comment type="caution">
    <text evidence="10">The sequence shown here is derived from an EMBL/GenBank/DDBJ whole genome shotgun (WGS) entry which is preliminary data.</text>
</comment>
<dbReference type="PROSITE" id="PS50110">
    <property type="entry name" value="RESPONSE_REGULATORY"/>
    <property type="match status" value="1"/>
</dbReference>
<dbReference type="InterPro" id="IPR011006">
    <property type="entry name" value="CheY-like_superfamily"/>
</dbReference>
<dbReference type="SUPFAM" id="SSF46894">
    <property type="entry name" value="C-terminal effector domain of the bipartite response regulators"/>
    <property type="match status" value="1"/>
</dbReference>
<evidence type="ECO:0000259" key="9">
    <source>
        <dbReference type="PROSITE" id="PS51755"/>
    </source>
</evidence>
<dbReference type="GO" id="GO:0006355">
    <property type="term" value="P:regulation of DNA-templated transcription"/>
    <property type="evidence" value="ECO:0007669"/>
    <property type="project" value="InterPro"/>
</dbReference>
<feature type="domain" description="Response regulatory" evidence="8">
    <location>
        <begin position="5"/>
        <end position="120"/>
    </location>
</feature>
<dbReference type="Gene3D" id="3.40.50.2300">
    <property type="match status" value="1"/>
</dbReference>
<accession>A0A917BZT6</accession>
<dbReference type="PROSITE" id="PS51755">
    <property type="entry name" value="OMPR_PHOB"/>
    <property type="match status" value="1"/>
</dbReference>
<dbReference type="EMBL" id="BMKR01000002">
    <property type="protein sequence ID" value="GGF63689.1"/>
    <property type="molecule type" value="Genomic_DNA"/>
</dbReference>
<dbReference type="SMART" id="SM00862">
    <property type="entry name" value="Trans_reg_C"/>
    <property type="match status" value="1"/>
</dbReference>
<dbReference type="Pfam" id="PF00486">
    <property type="entry name" value="Trans_reg_C"/>
    <property type="match status" value="1"/>
</dbReference>
<dbReference type="InterPro" id="IPR039420">
    <property type="entry name" value="WalR-like"/>
</dbReference>
<evidence type="ECO:0000256" key="6">
    <source>
        <dbReference type="PROSITE-ProRule" id="PRU00169"/>
    </source>
</evidence>
<evidence type="ECO:0000256" key="2">
    <source>
        <dbReference type="ARBA" id="ARBA00023012"/>
    </source>
</evidence>
<reference evidence="10" key="2">
    <citation type="submission" date="2020-09" db="EMBL/GenBank/DDBJ databases">
        <authorList>
            <person name="Sun Q."/>
            <person name="Zhou Y."/>
        </authorList>
    </citation>
    <scope>NUCLEOTIDE SEQUENCE</scope>
    <source>
        <strain evidence="10">CGMCC 1.16134</strain>
    </source>
</reference>